<sequence length="105" mass="12082">MRISLLPSIKANMADDGLSYLDDIESLEILEIIERRKRSVHSDRANDFDCTNNVGYVYSLCHPLTEAERKSSARFIHCPIKTWLTFFFQLSLGSRNPQMENTEGL</sequence>
<evidence type="ECO:0000313" key="1">
    <source>
        <dbReference type="EMBL" id="GBN91192.1"/>
    </source>
</evidence>
<protein>
    <submittedName>
        <fullName evidence="1">Uncharacterized protein</fullName>
    </submittedName>
</protein>
<comment type="caution">
    <text evidence="1">The sequence shown here is derived from an EMBL/GenBank/DDBJ whole genome shotgun (WGS) entry which is preliminary data.</text>
</comment>
<proteinExistence type="predicted"/>
<keyword evidence="3" id="KW-1185">Reference proteome</keyword>
<dbReference type="AlphaFoldDB" id="A0A4Y2SS75"/>
<evidence type="ECO:0000313" key="2">
    <source>
        <dbReference type="EMBL" id="GBN91197.1"/>
    </source>
</evidence>
<gene>
    <name evidence="2" type="ORF">AVEN_129387_1</name>
    <name evidence="1" type="ORF">AVEN_83320_1</name>
</gene>
<dbReference type="EMBL" id="BGPR01023765">
    <property type="protein sequence ID" value="GBN91192.1"/>
    <property type="molecule type" value="Genomic_DNA"/>
</dbReference>
<dbReference type="Proteomes" id="UP000499080">
    <property type="component" value="Unassembled WGS sequence"/>
</dbReference>
<accession>A0A4Y2SS75</accession>
<dbReference type="EMBL" id="BGPR01023767">
    <property type="protein sequence ID" value="GBN91197.1"/>
    <property type="molecule type" value="Genomic_DNA"/>
</dbReference>
<evidence type="ECO:0000313" key="3">
    <source>
        <dbReference type="Proteomes" id="UP000499080"/>
    </source>
</evidence>
<name>A0A4Y2SS75_ARAVE</name>
<reference evidence="1 3" key="1">
    <citation type="journal article" date="2019" name="Sci. Rep.">
        <title>Orb-weaving spider Araneus ventricosus genome elucidates the spidroin gene catalogue.</title>
        <authorList>
            <person name="Kono N."/>
            <person name="Nakamura H."/>
            <person name="Ohtoshi R."/>
            <person name="Moran D.A.P."/>
            <person name="Shinohara A."/>
            <person name="Yoshida Y."/>
            <person name="Fujiwara M."/>
            <person name="Mori M."/>
            <person name="Tomita M."/>
            <person name="Arakawa K."/>
        </authorList>
    </citation>
    <scope>NUCLEOTIDE SEQUENCE [LARGE SCALE GENOMIC DNA]</scope>
</reference>
<organism evidence="1 3">
    <name type="scientific">Araneus ventricosus</name>
    <name type="common">Orbweaver spider</name>
    <name type="synonym">Epeira ventricosa</name>
    <dbReference type="NCBI Taxonomy" id="182803"/>
    <lineage>
        <taxon>Eukaryota</taxon>
        <taxon>Metazoa</taxon>
        <taxon>Ecdysozoa</taxon>
        <taxon>Arthropoda</taxon>
        <taxon>Chelicerata</taxon>
        <taxon>Arachnida</taxon>
        <taxon>Araneae</taxon>
        <taxon>Araneomorphae</taxon>
        <taxon>Entelegynae</taxon>
        <taxon>Araneoidea</taxon>
        <taxon>Araneidae</taxon>
        <taxon>Araneus</taxon>
    </lineage>
</organism>